<evidence type="ECO:0000313" key="3">
    <source>
        <dbReference type="Proteomes" id="UP000184111"/>
    </source>
</evidence>
<keyword evidence="3" id="KW-1185">Reference proteome</keyword>
<dbReference type="Gene3D" id="3.40.50.150">
    <property type="entry name" value="Vaccinia Virus protein VP39"/>
    <property type="match status" value="1"/>
</dbReference>
<reference evidence="2 3" key="1">
    <citation type="submission" date="2016-11" db="EMBL/GenBank/DDBJ databases">
        <authorList>
            <person name="Jaros S."/>
            <person name="Januszkiewicz K."/>
            <person name="Wedrychowicz H."/>
        </authorList>
    </citation>
    <scope>NUCLEOTIDE SEQUENCE [LARGE SCALE GENOMIC DNA]</scope>
    <source>
        <strain evidence="2 3">CGMCC 4.2025</strain>
    </source>
</reference>
<dbReference type="Pfam" id="PF08241">
    <property type="entry name" value="Methyltransf_11"/>
    <property type="match status" value="1"/>
</dbReference>
<dbReference type="EMBL" id="FRBI01000034">
    <property type="protein sequence ID" value="SHN29698.1"/>
    <property type="molecule type" value="Genomic_DNA"/>
</dbReference>
<dbReference type="InterPro" id="IPR029063">
    <property type="entry name" value="SAM-dependent_MTases_sf"/>
</dbReference>
<proteinExistence type="predicted"/>
<keyword evidence="2" id="KW-0830">Ubiquinone</keyword>
<keyword evidence="2" id="KW-0489">Methyltransferase</keyword>
<dbReference type="Proteomes" id="UP000184111">
    <property type="component" value="Unassembled WGS sequence"/>
</dbReference>
<accession>A0A1M7QFA1</accession>
<evidence type="ECO:0000259" key="1">
    <source>
        <dbReference type="Pfam" id="PF08241"/>
    </source>
</evidence>
<sequence>MTAARATALFDEVAAVFDEVLPFFTGFGQQHMEWLAPVHGTRVLDLGAGRGALTAAALARGCQVTAVDCAPGMIERISIQHPQVREARVMDAHQLDFPDSCFDLVCAGFVVHLLDDPAVAAQEIRRVLTPGGVFSFSVPGAVEDAPEWEFYGALFREFQPRIPVGEGRLSRPLDEEQFLATAGFTSVSETAIEQRLPVPDADTFWNWGLSHGSRAFIDAQRPLSEEPRMVLQPEDDAPMSARVELRPPTARSKGCLLPERSTTLCQEYAAGGQPEVMLSTGRCTGRWCSPDGSHRLHFWLVPPLQVQISSRVLSAVPWPVASRHFPEPVLTTVPSERRFHCWALVPLQS</sequence>
<dbReference type="AlphaFoldDB" id="A0A1M7QFA1"/>
<gene>
    <name evidence="2" type="ORF">SAMN05216499_1344</name>
</gene>
<protein>
    <submittedName>
        <fullName evidence="2">Ubiquinone/menaquinone biosynthesis C-methylase UbiE</fullName>
    </submittedName>
</protein>
<dbReference type="CDD" id="cd02440">
    <property type="entry name" value="AdoMet_MTases"/>
    <property type="match status" value="1"/>
</dbReference>
<dbReference type="PANTHER" id="PTHR43591">
    <property type="entry name" value="METHYLTRANSFERASE"/>
    <property type="match status" value="1"/>
</dbReference>
<dbReference type="GO" id="GO:0032259">
    <property type="term" value="P:methylation"/>
    <property type="evidence" value="ECO:0007669"/>
    <property type="project" value="UniProtKB-KW"/>
</dbReference>
<dbReference type="InterPro" id="IPR013216">
    <property type="entry name" value="Methyltransf_11"/>
</dbReference>
<dbReference type="SUPFAM" id="SSF53335">
    <property type="entry name" value="S-adenosyl-L-methionine-dependent methyltransferases"/>
    <property type="match status" value="1"/>
</dbReference>
<name>A0A1M7QFA1_9ACTN</name>
<dbReference type="STRING" id="310782.SAMN05216499_1344"/>
<organism evidence="2 3">
    <name type="scientific">Actinacidiphila paucisporea</name>
    <dbReference type="NCBI Taxonomy" id="310782"/>
    <lineage>
        <taxon>Bacteria</taxon>
        <taxon>Bacillati</taxon>
        <taxon>Actinomycetota</taxon>
        <taxon>Actinomycetes</taxon>
        <taxon>Kitasatosporales</taxon>
        <taxon>Streptomycetaceae</taxon>
        <taxon>Actinacidiphila</taxon>
    </lineage>
</organism>
<dbReference type="GO" id="GO:0008757">
    <property type="term" value="F:S-adenosylmethionine-dependent methyltransferase activity"/>
    <property type="evidence" value="ECO:0007669"/>
    <property type="project" value="InterPro"/>
</dbReference>
<evidence type="ECO:0000313" key="2">
    <source>
        <dbReference type="EMBL" id="SHN29698.1"/>
    </source>
</evidence>
<keyword evidence="2" id="KW-0808">Transferase</keyword>
<feature type="domain" description="Methyltransferase type 11" evidence="1">
    <location>
        <begin position="44"/>
        <end position="135"/>
    </location>
</feature>